<sequence length="81" mass="9480">MKKQHEKMILWSIIVISVLSVVPLLHLSMYNHPSGDDYWYASETYHAWRDTHSLWEVCRAAFATSAEFYQTWQGLYASAVI</sequence>
<dbReference type="BioCyc" id="RHOM585394:G1H02-1252-MONOMER"/>
<evidence type="ECO:0000313" key="2">
    <source>
        <dbReference type="EMBL" id="AEN96361.1"/>
    </source>
</evidence>
<protein>
    <submittedName>
        <fullName evidence="2">Uncharacterized protein</fullName>
    </submittedName>
</protein>
<evidence type="ECO:0000256" key="1">
    <source>
        <dbReference type="SAM" id="Phobius"/>
    </source>
</evidence>
<gene>
    <name evidence="2" type="ordered locus">RHOM_06210</name>
</gene>
<evidence type="ECO:0000313" key="3">
    <source>
        <dbReference type="Proteomes" id="UP000008178"/>
    </source>
</evidence>
<keyword evidence="1" id="KW-1133">Transmembrane helix</keyword>
<dbReference type="STRING" id="585394.RHOM_06210"/>
<keyword evidence="3" id="KW-1185">Reference proteome</keyword>
<keyword evidence="1" id="KW-0472">Membrane</keyword>
<keyword evidence="1" id="KW-0812">Transmembrane</keyword>
<feature type="transmembrane region" description="Helical" evidence="1">
    <location>
        <begin position="9"/>
        <end position="30"/>
    </location>
</feature>
<dbReference type="RefSeq" id="WP_014079406.1">
    <property type="nucleotide sequence ID" value="NC_015977.1"/>
</dbReference>
<dbReference type="HOGENOM" id="CLU_2571698_0_0_9"/>
<dbReference type="KEGG" id="rho:RHOM_06210"/>
<proteinExistence type="predicted"/>
<name>G2T1D1_ROSHA</name>
<dbReference type="GeneID" id="93723070"/>
<dbReference type="OrthoDB" id="1995498at2"/>
<accession>G2T1D1</accession>
<dbReference type="Proteomes" id="UP000008178">
    <property type="component" value="Chromosome"/>
</dbReference>
<reference evidence="2 3" key="1">
    <citation type="journal article" date="2015" name="Genome Announc.">
        <title>Complete genome sequence of the human gut symbiont Roseburia hominis.</title>
        <authorList>
            <person name="Travis A.J."/>
            <person name="Kelly D."/>
            <person name="Flint H.J."/>
            <person name="Aminov R.I."/>
        </authorList>
    </citation>
    <scope>NUCLEOTIDE SEQUENCE [LARGE SCALE GENOMIC DNA]</scope>
    <source>
        <strain evidence="3">DSM 16839 / JCM 17582 / NCIMB 14029 / A2-183</strain>
    </source>
</reference>
<dbReference type="EMBL" id="CP003040">
    <property type="protein sequence ID" value="AEN96361.1"/>
    <property type="molecule type" value="Genomic_DNA"/>
</dbReference>
<organism evidence="2 3">
    <name type="scientific">Roseburia hominis (strain DSM 16839 / JCM 17582 / NCIMB 14029 / A2-183)</name>
    <dbReference type="NCBI Taxonomy" id="585394"/>
    <lineage>
        <taxon>Bacteria</taxon>
        <taxon>Bacillati</taxon>
        <taxon>Bacillota</taxon>
        <taxon>Clostridia</taxon>
        <taxon>Lachnospirales</taxon>
        <taxon>Lachnospiraceae</taxon>
        <taxon>Roseburia</taxon>
    </lineage>
</organism>
<dbReference type="AlphaFoldDB" id="G2T1D1"/>